<dbReference type="EMBL" id="VLXZ01000022">
    <property type="protein sequence ID" value="TSB44693.1"/>
    <property type="molecule type" value="Genomic_DNA"/>
</dbReference>
<comment type="caution">
    <text evidence="2">The sequence shown here is derived from an EMBL/GenBank/DDBJ whole genome shotgun (WGS) entry which is preliminary data.</text>
</comment>
<dbReference type="RefSeq" id="WP_143850689.1">
    <property type="nucleotide sequence ID" value="NZ_VLXZ01000022.1"/>
</dbReference>
<keyword evidence="3" id="KW-1185">Reference proteome</keyword>
<dbReference type="Pfam" id="PF00583">
    <property type="entry name" value="Acetyltransf_1"/>
    <property type="match status" value="1"/>
</dbReference>
<name>A0A553ZTG5_9BACI</name>
<sequence length="278" mass="31871">MKVSFIDHWTELQSFLPYLQKKEIAHNLAIGLITSKREKELIMAAAFYRDEEDEPIMLLLQTIKEQAVLSVFEELTDLEIQECATTLARQTKEVPGIIGEIPYVEWFSMQYSTIIQQQIELNMAQRIYQLTEVRPPDSVLGKLREAKAEERPLLVRWALQFAKDAGISLNEEEAETRVSHLLRENALYVWENEGQMVSMAAATRPTRSNINISFVFTPADFRKNGYASACVAALCGRLLEGRYTSISLYTDLANPTSNHIYQEIGFKQRLDSKLILFK</sequence>
<evidence type="ECO:0000313" key="3">
    <source>
        <dbReference type="Proteomes" id="UP000318521"/>
    </source>
</evidence>
<evidence type="ECO:0000259" key="1">
    <source>
        <dbReference type="PROSITE" id="PS51186"/>
    </source>
</evidence>
<keyword evidence="2" id="KW-0808">Transferase</keyword>
<dbReference type="InterPro" id="IPR016181">
    <property type="entry name" value="Acyl_CoA_acyltransferase"/>
</dbReference>
<reference evidence="2 3" key="1">
    <citation type="submission" date="2019-07" db="EMBL/GenBank/DDBJ databases">
        <authorList>
            <person name="Park Y.J."/>
            <person name="Jeong S.E."/>
            <person name="Jung H.S."/>
        </authorList>
    </citation>
    <scope>NUCLEOTIDE SEQUENCE [LARGE SCALE GENOMIC DNA]</scope>
    <source>
        <strain evidence="3">P16(2019)</strain>
    </source>
</reference>
<dbReference type="GO" id="GO:0016747">
    <property type="term" value="F:acyltransferase activity, transferring groups other than amino-acyl groups"/>
    <property type="evidence" value="ECO:0007669"/>
    <property type="project" value="InterPro"/>
</dbReference>
<dbReference type="Proteomes" id="UP000318521">
    <property type="component" value="Unassembled WGS sequence"/>
</dbReference>
<dbReference type="AlphaFoldDB" id="A0A553ZTG5"/>
<dbReference type="InterPro" id="IPR000182">
    <property type="entry name" value="GNAT_dom"/>
</dbReference>
<organism evidence="2 3">
    <name type="scientific">Alkalicoccobacillus porphyridii</name>
    <dbReference type="NCBI Taxonomy" id="2597270"/>
    <lineage>
        <taxon>Bacteria</taxon>
        <taxon>Bacillati</taxon>
        <taxon>Bacillota</taxon>
        <taxon>Bacilli</taxon>
        <taxon>Bacillales</taxon>
        <taxon>Bacillaceae</taxon>
        <taxon>Alkalicoccobacillus</taxon>
    </lineage>
</organism>
<dbReference type="Gene3D" id="3.40.630.30">
    <property type="match status" value="1"/>
</dbReference>
<dbReference type="SUPFAM" id="SSF55729">
    <property type="entry name" value="Acyl-CoA N-acyltransferases (Nat)"/>
    <property type="match status" value="1"/>
</dbReference>
<dbReference type="OrthoDB" id="3174529at2"/>
<protein>
    <submittedName>
        <fullName evidence="2">GNAT family N-acetyltransferase</fullName>
    </submittedName>
</protein>
<dbReference type="CDD" id="cd04301">
    <property type="entry name" value="NAT_SF"/>
    <property type="match status" value="1"/>
</dbReference>
<proteinExistence type="predicted"/>
<evidence type="ECO:0000313" key="2">
    <source>
        <dbReference type="EMBL" id="TSB44693.1"/>
    </source>
</evidence>
<feature type="domain" description="N-acetyltransferase" evidence="1">
    <location>
        <begin position="141"/>
        <end position="278"/>
    </location>
</feature>
<gene>
    <name evidence="2" type="ORF">FN960_20260</name>
</gene>
<dbReference type="PROSITE" id="PS51186">
    <property type="entry name" value="GNAT"/>
    <property type="match status" value="1"/>
</dbReference>
<accession>A0A553ZTG5</accession>